<proteinExistence type="predicted"/>
<evidence type="ECO:0000313" key="3">
    <source>
        <dbReference type="EMBL" id="TMQ55361.1"/>
    </source>
</evidence>
<dbReference type="InterPro" id="IPR007165">
    <property type="entry name" value="Phage_holin_4_2"/>
</dbReference>
<name>A0A538S750_UNCEI</name>
<dbReference type="EMBL" id="VBOV01000263">
    <property type="protein sequence ID" value="TMQ55361.1"/>
    <property type="molecule type" value="Genomic_DNA"/>
</dbReference>
<feature type="transmembrane region" description="Helical" evidence="1">
    <location>
        <begin position="89"/>
        <end position="107"/>
    </location>
</feature>
<organism evidence="2 4">
    <name type="scientific">Eiseniibacteriota bacterium</name>
    <dbReference type="NCBI Taxonomy" id="2212470"/>
    <lineage>
        <taxon>Bacteria</taxon>
        <taxon>Candidatus Eiseniibacteriota</taxon>
    </lineage>
</organism>
<keyword evidence="1" id="KW-1133">Transmembrane helix</keyword>
<dbReference type="Pfam" id="PF04020">
    <property type="entry name" value="Phage_holin_4_2"/>
    <property type="match status" value="1"/>
</dbReference>
<accession>A0A538S750</accession>
<feature type="transmembrane region" description="Helical" evidence="1">
    <location>
        <begin position="58"/>
        <end position="83"/>
    </location>
</feature>
<dbReference type="Proteomes" id="UP000320913">
    <property type="component" value="Unassembled WGS sequence"/>
</dbReference>
<evidence type="ECO:0000313" key="4">
    <source>
        <dbReference type="Proteomes" id="UP000316292"/>
    </source>
</evidence>
<keyword evidence="1" id="KW-0472">Membrane</keyword>
<dbReference type="PANTHER" id="PTHR37309:SF1">
    <property type="entry name" value="SLR0284 PROTEIN"/>
    <property type="match status" value="1"/>
</dbReference>
<comment type="caution">
    <text evidence="2">The sequence shown here is derived from an EMBL/GenBank/DDBJ whole genome shotgun (WGS) entry which is preliminary data.</text>
</comment>
<dbReference type="AlphaFoldDB" id="A0A538S750"/>
<evidence type="ECO:0000313" key="2">
    <source>
        <dbReference type="EMBL" id="TMQ47209.1"/>
    </source>
</evidence>
<reference evidence="4 5" key="1">
    <citation type="journal article" date="2019" name="Nat. Microbiol.">
        <title>Mediterranean grassland soil C-N compound turnover is dependent on rainfall and depth, and is mediated by genomically divergent microorganisms.</title>
        <authorList>
            <person name="Diamond S."/>
            <person name="Andeer P.F."/>
            <person name="Li Z."/>
            <person name="Crits-Christoph A."/>
            <person name="Burstein D."/>
            <person name="Anantharaman K."/>
            <person name="Lane K.R."/>
            <person name="Thomas B.C."/>
            <person name="Pan C."/>
            <person name="Northen T.R."/>
            <person name="Banfield J.F."/>
        </authorList>
    </citation>
    <scope>NUCLEOTIDE SEQUENCE [LARGE SCALE GENOMIC DNA]</scope>
    <source>
        <strain evidence="2">WS_1</strain>
        <strain evidence="3">WS_5</strain>
    </source>
</reference>
<protein>
    <submittedName>
        <fullName evidence="2">Phage holin family protein</fullName>
    </submittedName>
</protein>
<keyword evidence="1" id="KW-0812">Transmembrane</keyword>
<evidence type="ECO:0000256" key="1">
    <source>
        <dbReference type="SAM" id="Phobius"/>
    </source>
</evidence>
<dbReference type="EMBL" id="VBOR01000122">
    <property type="protein sequence ID" value="TMQ47209.1"/>
    <property type="molecule type" value="Genomic_DNA"/>
</dbReference>
<evidence type="ECO:0000313" key="5">
    <source>
        <dbReference type="Proteomes" id="UP000320913"/>
    </source>
</evidence>
<gene>
    <name evidence="2" type="ORF">E6K71_10625</name>
    <name evidence="3" type="ORF">E6K75_09525</name>
</gene>
<feature type="transmembrane region" description="Helical" evidence="1">
    <location>
        <begin position="29"/>
        <end position="51"/>
    </location>
</feature>
<sequence length="117" mass="12455">MAKAILHLLLNAGVFLLLSHILPGFFVEGWPAAIIASLVLGLVNATVGLVLKILTFPLIILTFGLFSFVVNAIVILLVAALVPGVSINGFWPALIAAIVISALNLFWKIATTERQEP</sequence>
<dbReference type="Proteomes" id="UP000316292">
    <property type="component" value="Unassembled WGS sequence"/>
</dbReference>
<dbReference type="PANTHER" id="PTHR37309">
    <property type="entry name" value="SLR0284 PROTEIN"/>
    <property type="match status" value="1"/>
</dbReference>